<dbReference type="AlphaFoldDB" id="F8SYD5"/>
<dbReference type="NCBIfam" id="TIGR01009">
    <property type="entry name" value="rpsC_bact"/>
    <property type="match status" value="1"/>
</dbReference>
<dbReference type="SUPFAM" id="SSF54821">
    <property type="entry name" value="Ribosomal protein S3 C-terminal domain"/>
    <property type="match status" value="1"/>
</dbReference>
<dbReference type="HAMAP" id="MF_01309_B">
    <property type="entry name" value="Ribosomal_uS3_B"/>
    <property type="match status" value="1"/>
</dbReference>
<sequence>MGQKIHPYGYRVGITQPHSARWFANTYQYPQYVFEDFLLRQSLFKNLPLENLPRQRQEDTTETKLVKIKIERLIRNTIKVKLYVTSPESSTKLFDSGIANKANLNSGFSPTKKEFSNTKRDKRGSVSQDSARKDIITKDRNSLIANLLQKSLTKKVKKLHVVKLQNIIYKLETLKNLLEVNGTAKNVTSNTSTIQLNKSKSKEIQFNVLWAKHTKTKRLIYGVNILLNEVKNVNSLNKLKLQYKLLTLKKQLCNLLVTQFEFYTNIAKQNLNGSDLYNTENLIFLDSRLLKLDQLTLQWKNNLETVTKNLDSVHSLLKIKLENLQNNLVTNQDFTQKCKTLLSILKIQSLLISEHSNTFENSILSQSLQNVKTKWISNENSFTKKTKVTTESELSNVLVKSKVELNLLKLEKQKLIKILNHFRILIFSISKKTETTKQFILSLLFLQSKLSKQNNINTNKDCITGISVSNFILTIKKLQKQFKKVQKTVKNSILTKVSNIDSLSCNLEQIVAETTILTLFENNNNNQEMFKIAKIYRQYMNSLQPQILSKNTSWEKASNELEGNFINLLSTKALNISSTDFSMLTIENLGLNKTLFSDILRKKLGVFSSSKAKSLYNFYLTLLNQRQNLKQLLELKIKSLLLKVKNSFSQTEKETMILSLRNYNSQLQSNNVFINQLENWLTLLNSNYLKETSLTNSQNSNASIVTLNTRIQKIDHYLSKVIPLKTNNLVGKLERDLIYVNFNILKQKLVYEILQSKRLTLLSENSKIQNFNVNEKIDLNKLNRVLTVLQSRLTELQVSIAKDFSTNENMDLNNAFPPSVFSQTLQLKTTLQKTLKANYEKSFVVLQTRRKVFNNFLHRFGGRRKFEQKVLTNTNSFADSNLFEISTYNNEKEQFIFTNQQMNAVQEKILNRKPLKSIETRKQQSIANKTIKKKMKKFLIDMALKNNYNHLSSLKTIYETKSLSKLCETLTDIQTLPKVSVIELVKVRQPKQYAVCLANFIVENLEKRFSFRSTMKRAAEQAMSTANVKGIKIQVSGRLNGAEIARTEWLRDGRVPLQTLRANIDYSYKTAKTIYGILGVKVWIFKTTPTNMNL</sequence>
<comment type="similarity">
    <text evidence="1 5 6">Belongs to the universal ribosomal protein uS3 family.</text>
</comment>
<dbReference type="GO" id="GO:0009507">
    <property type="term" value="C:chloroplast"/>
    <property type="evidence" value="ECO:0007669"/>
    <property type="project" value="UniProtKB-SubCell"/>
</dbReference>
<keyword evidence="7 10" id="KW-0934">Plastid</keyword>
<comment type="subcellular location">
    <subcellularLocation>
        <location evidence="5 7">Plastid</location>
        <location evidence="5 7">Chloroplast</location>
    </subcellularLocation>
</comment>
<reference evidence="10" key="2">
    <citation type="journal article" date="2011" name="Genome Biol. Evol.">
        <title>The chloroplast genome of the green alga Schizomeris leibleinii (Chlorophyceae) provides evidence for bidirectional DNA replication from a single origin in the chaetophorales.</title>
        <authorList>
            <person name="Brouard J.S."/>
            <person name="Otis C."/>
            <person name="Lemieux C."/>
            <person name="Turmel M."/>
        </authorList>
    </citation>
    <scope>NUCLEOTIDE SEQUENCE</scope>
</reference>
<keyword evidence="7 10" id="KW-0150">Chloroplast</keyword>
<dbReference type="Gene3D" id="3.30.1140.32">
    <property type="entry name" value="Ribosomal protein S3, C-terminal domain"/>
    <property type="match status" value="1"/>
</dbReference>
<evidence type="ECO:0000256" key="3">
    <source>
        <dbReference type="ARBA" id="ARBA00023274"/>
    </source>
</evidence>
<dbReference type="PANTHER" id="PTHR11760:SF19">
    <property type="entry name" value="SMALL RIBOSOMAL SUBUNIT PROTEIN US3C"/>
    <property type="match status" value="1"/>
</dbReference>
<dbReference type="GO" id="GO:0006412">
    <property type="term" value="P:translation"/>
    <property type="evidence" value="ECO:0007669"/>
    <property type="project" value="UniProtKB-UniRule"/>
</dbReference>
<dbReference type="InterPro" id="IPR015946">
    <property type="entry name" value="KH_dom-like_a/b"/>
</dbReference>
<feature type="region of interest" description="Disordered" evidence="8">
    <location>
        <begin position="109"/>
        <end position="131"/>
    </location>
</feature>
<keyword evidence="3 5" id="KW-0687">Ribonucleoprotein</keyword>
<evidence type="ECO:0000256" key="2">
    <source>
        <dbReference type="ARBA" id="ARBA00022980"/>
    </source>
</evidence>
<proteinExistence type="inferred from homology"/>
<dbReference type="InterPro" id="IPR036419">
    <property type="entry name" value="Ribosomal_S3_C_sf"/>
</dbReference>
<evidence type="ECO:0000256" key="4">
    <source>
        <dbReference type="ARBA" id="ARBA00035154"/>
    </source>
</evidence>
<feature type="domain" description="Small ribosomal subunit protein uS3 C-terminal" evidence="9">
    <location>
        <begin position="1001"/>
        <end position="1084"/>
    </location>
</feature>
<dbReference type="InterPro" id="IPR018280">
    <property type="entry name" value="Ribosomal_uS3_CS"/>
</dbReference>
<dbReference type="PROSITE" id="PS00548">
    <property type="entry name" value="RIBOSOMAL_S3"/>
    <property type="match status" value="1"/>
</dbReference>
<geneLocation type="chloroplast" evidence="10"/>
<dbReference type="InterPro" id="IPR001351">
    <property type="entry name" value="Ribosomal_uS3_C"/>
</dbReference>
<evidence type="ECO:0000256" key="5">
    <source>
        <dbReference type="HAMAP-Rule" id="MF_01309"/>
    </source>
</evidence>
<dbReference type="GO" id="GO:0003723">
    <property type="term" value="F:RNA binding"/>
    <property type="evidence" value="ECO:0007669"/>
    <property type="project" value="InterPro"/>
</dbReference>
<evidence type="ECO:0000256" key="7">
    <source>
        <dbReference type="RuleBase" id="RU003626"/>
    </source>
</evidence>
<comment type="subunit">
    <text evidence="5 7">Part of the 30S ribosomal subunit.</text>
</comment>
<evidence type="ECO:0000256" key="6">
    <source>
        <dbReference type="RuleBase" id="RU003624"/>
    </source>
</evidence>
<dbReference type="Pfam" id="PF00189">
    <property type="entry name" value="Ribosomal_S3_C"/>
    <property type="match status" value="1"/>
</dbReference>
<keyword evidence="2 5" id="KW-0689">Ribosomal protein</keyword>
<reference evidence="10" key="1">
    <citation type="submission" date="2010-12" db="EMBL/GenBank/DDBJ databases">
        <authorList>
            <person name="Brouard J.-S."/>
            <person name="Otis C."/>
            <person name="Lemieux C."/>
            <person name="Turmel M."/>
        </authorList>
    </citation>
    <scope>NUCLEOTIDE SEQUENCE</scope>
</reference>
<dbReference type="InterPro" id="IPR005704">
    <property type="entry name" value="Ribosomal_uS3_bac-typ"/>
</dbReference>
<accession>F8SYD5</accession>
<gene>
    <name evidence="5 10" type="primary">rps3</name>
</gene>
<dbReference type="InterPro" id="IPR009019">
    <property type="entry name" value="KH_sf_prok-type"/>
</dbReference>
<dbReference type="EMBL" id="HQ700713">
    <property type="protein sequence ID" value="AEH05403.1"/>
    <property type="molecule type" value="Genomic_DNA"/>
</dbReference>
<dbReference type="PANTHER" id="PTHR11760">
    <property type="entry name" value="30S/40S RIBOSOMAL PROTEIN S3"/>
    <property type="match status" value="1"/>
</dbReference>
<dbReference type="SUPFAM" id="SSF54814">
    <property type="entry name" value="Prokaryotic type KH domain (KH-domain type II)"/>
    <property type="match status" value="1"/>
</dbReference>
<evidence type="ECO:0000259" key="9">
    <source>
        <dbReference type="Pfam" id="PF00189"/>
    </source>
</evidence>
<dbReference type="InterPro" id="IPR057258">
    <property type="entry name" value="Ribosomal_uS3"/>
</dbReference>
<evidence type="ECO:0000256" key="1">
    <source>
        <dbReference type="ARBA" id="ARBA00010761"/>
    </source>
</evidence>
<protein>
    <recommendedName>
        <fullName evidence="4 5">Small ribosomal subunit protein uS3c</fullName>
    </recommendedName>
</protein>
<dbReference type="Gene3D" id="3.30.300.20">
    <property type="match status" value="1"/>
</dbReference>
<evidence type="ECO:0000313" key="10">
    <source>
        <dbReference type="EMBL" id="AEH05403.1"/>
    </source>
</evidence>
<organism evidence="10">
    <name type="scientific">Schizomeris leibleinii</name>
    <dbReference type="NCBI Taxonomy" id="104533"/>
    <lineage>
        <taxon>Eukaryota</taxon>
        <taxon>Viridiplantae</taxon>
        <taxon>Chlorophyta</taxon>
        <taxon>core chlorophytes</taxon>
        <taxon>Chlorophyceae</taxon>
        <taxon>OCC clade</taxon>
        <taxon>Chaetophorales</taxon>
        <taxon>Schizomeridaceae</taxon>
        <taxon>Schizomeris</taxon>
    </lineage>
</organism>
<name>F8SYD5_9CHLO</name>
<dbReference type="GeneID" id="10751765"/>
<evidence type="ECO:0000256" key="8">
    <source>
        <dbReference type="SAM" id="MobiDB-lite"/>
    </source>
</evidence>
<dbReference type="GO" id="GO:0022627">
    <property type="term" value="C:cytosolic small ribosomal subunit"/>
    <property type="evidence" value="ECO:0007669"/>
    <property type="project" value="TreeGrafter"/>
</dbReference>
<dbReference type="RefSeq" id="YP_004581346.1">
    <property type="nucleotide sequence ID" value="NC_015645.1"/>
</dbReference>
<dbReference type="GO" id="GO:0003735">
    <property type="term" value="F:structural constituent of ribosome"/>
    <property type="evidence" value="ECO:0007669"/>
    <property type="project" value="InterPro"/>
</dbReference>